<keyword evidence="3" id="KW-0812">Transmembrane</keyword>
<dbReference type="Proteomes" id="UP000501452">
    <property type="component" value="Chromosome"/>
</dbReference>
<keyword evidence="3" id="KW-1133">Transmembrane helix</keyword>
<dbReference type="InterPro" id="IPR018511">
    <property type="entry name" value="Hemolysin-typ_Ca-bd_CS"/>
</dbReference>
<dbReference type="GO" id="GO:0005509">
    <property type="term" value="F:calcium ion binding"/>
    <property type="evidence" value="ECO:0007669"/>
    <property type="project" value="InterPro"/>
</dbReference>
<dbReference type="PROSITE" id="PS00330">
    <property type="entry name" value="HEMOLYSIN_CALCIUM"/>
    <property type="match status" value="1"/>
</dbReference>
<evidence type="ECO:0000256" key="3">
    <source>
        <dbReference type="SAM" id="Phobius"/>
    </source>
</evidence>
<accession>A0A6G8Q460</accession>
<dbReference type="PRINTS" id="PR00313">
    <property type="entry name" value="CABNDNGRPT"/>
</dbReference>
<dbReference type="InterPro" id="IPR001343">
    <property type="entry name" value="Hemolysn_Ca-bd"/>
</dbReference>
<gene>
    <name evidence="6" type="ORF">GBA63_00355</name>
</gene>
<keyword evidence="3" id="KW-0472">Membrane</keyword>
<dbReference type="GO" id="GO:0005576">
    <property type="term" value="C:extracellular region"/>
    <property type="evidence" value="ECO:0007669"/>
    <property type="project" value="UniProtKB-SubCell"/>
</dbReference>
<feature type="domain" description="Fervidolysin-like N-terminal prodomain" evidence="5">
    <location>
        <begin position="87"/>
        <end position="156"/>
    </location>
</feature>
<dbReference type="PANTHER" id="PTHR38340">
    <property type="entry name" value="S-LAYER PROTEIN"/>
    <property type="match status" value="1"/>
</dbReference>
<dbReference type="AlphaFoldDB" id="A0A6G8Q460"/>
<evidence type="ECO:0000256" key="2">
    <source>
        <dbReference type="ARBA" id="ARBA00022525"/>
    </source>
</evidence>
<evidence type="ECO:0000313" key="7">
    <source>
        <dbReference type="Proteomes" id="UP000501452"/>
    </source>
</evidence>
<sequence length="405" mass="41248">MATMRVAYALEQIPESAAGNRVCGPGRVREGCSHGQRRGQVVSAKVLRVKSGATVFAVLALILAVCIAALAGPGAGRASSQEACDPGYDTGHILVRMEPDASAEALDAMKALNGEGGEYESRGLERLWIVTLPAGLTVPEAVALYGASEGVAYAEPDHKVYLPEDDPAQACQETGAAVRLTLSDQPDPVFVGGTLLYESTVRNGGPETARDVELTTGVEAGSTFISAGFVNGDAKGSCEPGTDRLIRCSLGEVAAGKSATFTLKVRPTEAGILSGLVSVHSSNSGYAPEVLASARTGVLPAPETWLGTCTISGTAGRDVIKGTSGRDVICGFGGDDVLSGEGGNDVILGFVGNDTLAGGEGADKLVGNAGLDTLRARDGVKGNDFARGGDGDDAVFADPGDDMMD</sequence>
<organism evidence="6 7">
    <name type="scientific">Rubrobacter tropicus</name>
    <dbReference type="NCBI Taxonomy" id="2653851"/>
    <lineage>
        <taxon>Bacteria</taxon>
        <taxon>Bacillati</taxon>
        <taxon>Actinomycetota</taxon>
        <taxon>Rubrobacteria</taxon>
        <taxon>Rubrobacterales</taxon>
        <taxon>Rubrobacteraceae</taxon>
        <taxon>Rubrobacter</taxon>
    </lineage>
</organism>
<dbReference type="PANTHER" id="PTHR38340:SF1">
    <property type="entry name" value="S-LAYER PROTEIN"/>
    <property type="match status" value="1"/>
</dbReference>
<dbReference type="Pfam" id="PF01345">
    <property type="entry name" value="DUF11"/>
    <property type="match status" value="1"/>
</dbReference>
<evidence type="ECO:0000256" key="1">
    <source>
        <dbReference type="ARBA" id="ARBA00004613"/>
    </source>
</evidence>
<dbReference type="InterPro" id="IPR054399">
    <property type="entry name" value="Fervidolysin-like_N_prodom"/>
</dbReference>
<evidence type="ECO:0000259" key="5">
    <source>
        <dbReference type="Pfam" id="PF22148"/>
    </source>
</evidence>
<feature type="domain" description="DUF11" evidence="4">
    <location>
        <begin position="186"/>
        <end position="283"/>
    </location>
</feature>
<dbReference type="Gene3D" id="2.150.10.10">
    <property type="entry name" value="Serralysin-like metalloprotease, C-terminal"/>
    <property type="match status" value="1"/>
</dbReference>
<name>A0A6G8Q460_9ACTN</name>
<dbReference type="SUPFAM" id="SSF51120">
    <property type="entry name" value="beta-Roll"/>
    <property type="match status" value="1"/>
</dbReference>
<evidence type="ECO:0000313" key="6">
    <source>
        <dbReference type="EMBL" id="QIN81238.1"/>
    </source>
</evidence>
<keyword evidence="7" id="KW-1185">Reference proteome</keyword>
<comment type="subcellular location">
    <subcellularLocation>
        <location evidence="1">Secreted</location>
    </subcellularLocation>
</comment>
<dbReference type="Pfam" id="PF00353">
    <property type="entry name" value="HemolysinCabind"/>
    <property type="match status" value="3"/>
</dbReference>
<keyword evidence="2" id="KW-0964">Secreted</keyword>
<feature type="transmembrane region" description="Helical" evidence="3">
    <location>
        <begin position="53"/>
        <end position="72"/>
    </location>
</feature>
<dbReference type="InterPro" id="IPR050557">
    <property type="entry name" value="RTX_toxin/Mannuronan_C5-epim"/>
</dbReference>
<reference evidence="6 7" key="1">
    <citation type="submission" date="2019-10" db="EMBL/GenBank/DDBJ databases">
        <title>Rubrobacter sp nov SCSIO 52090 isolated from a deep-sea sediment in the South China Sea.</title>
        <authorList>
            <person name="Chen R.W."/>
        </authorList>
    </citation>
    <scope>NUCLEOTIDE SEQUENCE [LARGE SCALE GENOMIC DNA]</scope>
    <source>
        <strain evidence="6 7">SCSIO 52909</strain>
    </source>
</reference>
<dbReference type="InterPro" id="IPR011049">
    <property type="entry name" value="Serralysin-like_metalloprot_C"/>
</dbReference>
<proteinExistence type="predicted"/>
<dbReference type="KEGG" id="rub:GBA63_00355"/>
<dbReference type="EMBL" id="CP045119">
    <property type="protein sequence ID" value="QIN81238.1"/>
    <property type="molecule type" value="Genomic_DNA"/>
</dbReference>
<protein>
    <submittedName>
        <fullName evidence="6">Uncharacterized protein</fullName>
    </submittedName>
</protein>
<dbReference type="Pfam" id="PF22148">
    <property type="entry name" value="Fervidolysin_NPro-like"/>
    <property type="match status" value="1"/>
</dbReference>
<dbReference type="InterPro" id="IPR001434">
    <property type="entry name" value="OmcB-like_DUF11"/>
</dbReference>
<evidence type="ECO:0000259" key="4">
    <source>
        <dbReference type="Pfam" id="PF01345"/>
    </source>
</evidence>